<dbReference type="SUPFAM" id="SSF52540">
    <property type="entry name" value="P-loop containing nucleoside triphosphate hydrolases"/>
    <property type="match status" value="1"/>
</dbReference>
<dbReference type="InterPro" id="IPR027417">
    <property type="entry name" value="P-loop_NTPase"/>
</dbReference>
<dbReference type="EMBL" id="OGTP01000005">
    <property type="protein sequence ID" value="SPB14779.1"/>
    <property type="molecule type" value="Genomic_DNA"/>
</dbReference>
<accession>A0A2U3I3T1</accession>
<evidence type="ECO:0000313" key="3">
    <source>
        <dbReference type="EMBL" id="SPB14779.1"/>
    </source>
</evidence>
<dbReference type="InterPro" id="IPR051396">
    <property type="entry name" value="Bact_Antivir_Def_Nuclease"/>
</dbReference>
<reference evidence="4" key="1">
    <citation type="submission" date="2018-01" db="EMBL/GenBank/DDBJ databases">
        <authorList>
            <person name="Peeters C."/>
        </authorList>
    </citation>
    <scope>NUCLEOTIDE SEQUENCE [LARGE SCALE GENOMIC DNA]</scope>
</reference>
<dbReference type="AlphaFoldDB" id="A0A2U3I3T1"/>
<proteinExistence type="predicted"/>
<dbReference type="GO" id="GO:0016887">
    <property type="term" value="F:ATP hydrolysis activity"/>
    <property type="evidence" value="ECO:0007669"/>
    <property type="project" value="InterPro"/>
</dbReference>
<protein>
    <submittedName>
        <fullName evidence="3">Uncharacterized protein</fullName>
    </submittedName>
</protein>
<evidence type="ECO:0000259" key="2">
    <source>
        <dbReference type="Pfam" id="PF20469"/>
    </source>
</evidence>
<feature type="domain" description="OLD protein-like TOPRIM" evidence="2">
    <location>
        <begin position="365"/>
        <end position="434"/>
    </location>
</feature>
<dbReference type="Proteomes" id="UP000238169">
    <property type="component" value="Unassembled WGS sequence"/>
</dbReference>
<feature type="domain" description="ATPase AAA-type core" evidence="1">
    <location>
        <begin position="243"/>
        <end position="322"/>
    </location>
</feature>
<gene>
    <name evidence="3" type="ORF">NOV72_02011</name>
</gene>
<sequence length="576" mass="62093">MRIGKLSVTHFRGISELEWVAAGASLCCLIGPGDSGKSTVLDAIEAALSARWLSFNESDFHNCDTTKEIAIEITLGELSKSLLSDERFGMYVRGWSRDGVINDEPEDGDEPLLTVRLTVDATMEPVWQLVCERAEVPRVLSNRDRALFGLVRLAGHDPRHLTWGQGSVLARLTDSNDEAARHLADAYRSARASANLAGIDALKTASGEAERLARSFGAYINGAYGPGLELTRGGFSSGSIALHDNDVPLRLAGLGTRRLATLAIQRASILDGAIVLVDEIEHGLEPHRIIGAIAQLKGAQTEATTSGKPSGQLLMTTHSDVALGEMSPEDIYVVRREPTSKYTTVALPSDPAHLTKIVKKSPRALFARKILVCEGPTEVGLMLGLRELLPRNHHGVPIEQRGAALVDGGGAEAPTVALALAKLGYLVAMYRDSDRKLTAQQARDLATVKVQVFQYPTAIHTETALFESASDSHVQELIDAAREEKGAAAVNASIKQGIPELELDTIKQSFSSWSLLEGVDDKELRVGLAKISSDMSWFKKLHSGREIAPTASKICTNAPASSLAVCLSQVEQWLYE</sequence>
<dbReference type="InterPro" id="IPR034139">
    <property type="entry name" value="TOPRIM_OLD"/>
</dbReference>
<dbReference type="OrthoDB" id="3322489at2"/>
<keyword evidence="4" id="KW-1185">Reference proteome</keyword>
<evidence type="ECO:0000313" key="4">
    <source>
        <dbReference type="Proteomes" id="UP000238169"/>
    </source>
</evidence>
<evidence type="ECO:0000259" key="1">
    <source>
        <dbReference type="Pfam" id="PF13304"/>
    </source>
</evidence>
<name>A0A2U3I3T1_9BURK</name>
<dbReference type="Pfam" id="PF20469">
    <property type="entry name" value="OLD-like_TOPRIM"/>
    <property type="match status" value="1"/>
</dbReference>
<dbReference type="PANTHER" id="PTHR43581:SF4">
    <property type="entry name" value="ATP_GTP PHOSPHATASE"/>
    <property type="match status" value="1"/>
</dbReference>
<dbReference type="Gene3D" id="3.40.50.300">
    <property type="entry name" value="P-loop containing nucleotide triphosphate hydrolases"/>
    <property type="match status" value="1"/>
</dbReference>
<dbReference type="InterPro" id="IPR003959">
    <property type="entry name" value="ATPase_AAA_core"/>
</dbReference>
<dbReference type="PANTHER" id="PTHR43581">
    <property type="entry name" value="ATP/GTP PHOSPHATASE"/>
    <property type="match status" value="1"/>
</dbReference>
<dbReference type="GO" id="GO:0005524">
    <property type="term" value="F:ATP binding"/>
    <property type="evidence" value="ECO:0007669"/>
    <property type="project" value="InterPro"/>
</dbReference>
<organism evidence="3 4">
    <name type="scientific">Caballeronia novacaledonica</name>
    <dbReference type="NCBI Taxonomy" id="1544861"/>
    <lineage>
        <taxon>Bacteria</taxon>
        <taxon>Pseudomonadati</taxon>
        <taxon>Pseudomonadota</taxon>
        <taxon>Betaproteobacteria</taxon>
        <taxon>Burkholderiales</taxon>
        <taxon>Burkholderiaceae</taxon>
        <taxon>Caballeronia</taxon>
    </lineage>
</organism>
<dbReference type="Pfam" id="PF13304">
    <property type="entry name" value="AAA_21"/>
    <property type="match status" value="1"/>
</dbReference>